<dbReference type="Proteomes" id="UP000051260">
    <property type="component" value="Unassembled WGS sequence"/>
</dbReference>
<organism evidence="1 2">
    <name type="scientific">Ruegeria denitrificans</name>
    <dbReference type="NCBI Taxonomy" id="1715692"/>
    <lineage>
        <taxon>Bacteria</taxon>
        <taxon>Pseudomonadati</taxon>
        <taxon>Pseudomonadota</taxon>
        <taxon>Alphaproteobacteria</taxon>
        <taxon>Rhodobacterales</taxon>
        <taxon>Roseobacteraceae</taxon>
        <taxon>Ruegeria</taxon>
    </lineage>
</organism>
<dbReference type="PIRSF" id="PIRSF029416">
    <property type="entry name" value="UCP029416_PTP"/>
    <property type="match status" value="1"/>
</dbReference>
<dbReference type="InterPro" id="IPR016919">
    <property type="entry name" value="UCP029416_PTP"/>
</dbReference>
<dbReference type="EMBL" id="CYUD01000006">
    <property type="protein sequence ID" value="CUK00722.1"/>
    <property type="molecule type" value="Genomic_DNA"/>
</dbReference>
<dbReference type="InterPro" id="IPR036196">
    <property type="entry name" value="Ptyr_pPase_sf"/>
</dbReference>
<keyword evidence="2" id="KW-1185">Reference proteome</keyword>
<accession>A0A0N7M9K9</accession>
<dbReference type="STRING" id="1715692.RUE5091_02163"/>
<proteinExistence type="predicted"/>
<name>A0A0N7M9K9_9RHOB</name>
<dbReference type="AlphaFoldDB" id="A0A0N7M9K9"/>
<evidence type="ECO:0000313" key="1">
    <source>
        <dbReference type="EMBL" id="CUK00722.1"/>
    </source>
</evidence>
<gene>
    <name evidence="1" type="ORF">RUE5091_02163</name>
</gene>
<evidence type="ECO:0000313" key="2">
    <source>
        <dbReference type="Proteomes" id="UP000051260"/>
    </source>
</evidence>
<dbReference type="SUPFAM" id="SSF52788">
    <property type="entry name" value="Phosphotyrosine protein phosphatases I"/>
    <property type="match status" value="1"/>
</dbReference>
<protein>
    <submittedName>
        <fullName evidence="1">Uncharacterized protein</fullName>
    </submittedName>
</protein>
<sequence length="110" mass="12551">MKNVLFVCGKARMRSPTAADIVAKWPGYCTDFAGLSRDADERLSSDHIEWADVIFVMDRRQKKRLSNQFDDILRDTKVVVLGVPDRFDYMSPELVAFMMPKLKQVLVAPA</sequence>
<reference evidence="2" key="1">
    <citation type="submission" date="2015-09" db="EMBL/GenBank/DDBJ databases">
        <authorList>
            <person name="Rodrigo-Torres L."/>
            <person name="Arahal D.R."/>
        </authorList>
    </citation>
    <scope>NUCLEOTIDE SEQUENCE [LARGE SCALE GENOMIC DNA]</scope>
    <source>
        <strain evidence="2">CECT 5091</strain>
    </source>
</reference>